<feature type="region of interest" description="Disordered" evidence="1">
    <location>
        <begin position="1"/>
        <end position="128"/>
    </location>
</feature>
<dbReference type="Proteomes" id="UP000886523">
    <property type="component" value="Unassembled WGS sequence"/>
</dbReference>
<proteinExistence type="predicted"/>
<keyword evidence="3" id="KW-1185">Reference proteome</keyword>
<feature type="compositionally biased region" description="Acidic residues" evidence="1">
    <location>
        <begin position="26"/>
        <end position="40"/>
    </location>
</feature>
<comment type="caution">
    <text evidence="2">The sequence shown here is derived from an EMBL/GenBank/DDBJ whole genome shotgun (WGS) entry which is preliminary data.</text>
</comment>
<sequence length="157" mass="17078">MPSGSKWSFGEFDVSDDSSGSRCAELDDDDDLLREDEPQEDAGLAASADLHMLLNSQETKDDTSPFPHDALNGNHITSPQSSPPQLSPELPSPAHPVFLESNLPHMDQQTDLYDPYGFGAPGDYGPDDLEALLRQHEVGSLVSSSLEEEQEVRGILD</sequence>
<reference evidence="2" key="1">
    <citation type="journal article" date="2020" name="Nat. Commun.">
        <title>Large-scale genome sequencing of mycorrhizal fungi provides insights into the early evolution of symbiotic traits.</title>
        <authorList>
            <person name="Miyauchi S."/>
            <person name="Kiss E."/>
            <person name="Kuo A."/>
            <person name="Drula E."/>
            <person name="Kohler A."/>
            <person name="Sanchez-Garcia M."/>
            <person name="Morin E."/>
            <person name="Andreopoulos B."/>
            <person name="Barry K.W."/>
            <person name="Bonito G."/>
            <person name="Buee M."/>
            <person name="Carver A."/>
            <person name="Chen C."/>
            <person name="Cichocki N."/>
            <person name="Clum A."/>
            <person name="Culley D."/>
            <person name="Crous P.W."/>
            <person name="Fauchery L."/>
            <person name="Girlanda M."/>
            <person name="Hayes R.D."/>
            <person name="Keri Z."/>
            <person name="LaButti K."/>
            <person name="Lipzen A."/>
            <person name="Lombard V."/>
            <person name="Magnuson J."/>
            <person name="Maillard F."/>
            <person name="Murat C."/>
            <person name="Nolan M."/>
            <person name="Ohm R.A."/>
            <person name="Pangilinan J."/>
            <person name="Pereira M.F."/>
            <person name="Perotto S."/>
            <person name="Peter M."/>
            <person name="Pfister S."/>
            <person name="Riley R."/>
            <person name="Sitrit Y."/>
            <person name="Stielow J.B."/>
            <person name="Szollosi G."/>
            <person name="Zifcakova L."/>
            <person name="Stursova M."/>
            <person name="Spatafora J.W."/>
            <person name="Tedersoo L."/>
            <person name="Vaario L.M."/>
            <person name="Yamada A."/>
            <person name="Yan M."/>
            <person name="Wang P."/>
            <person name="Xu J."/>
            <person name="Bruns T."/>
            <person name="Baldrian P."/>
            <person name="Vilgalys R."/>
            <person name="Dunand C."/>
            <person name="Henrissat B."/>
            <person name="Grigoriev I.V."/>
            <person name="Hibbett D."/>
            <person name="Nagy L.G."/>
            <person name="Martin F.M."/>
        </authorList>
    </citation>
    <scope>NUCLEOTIDE SEQUENCE</scope>
    <source>
        <strain evidence="2">UP504</strain>
    </source>
</reference>
<organism evidence="2 3">
    <name type="scientific">Hydnum rufescens UP504</name>
    <dbReference type="NCBI Taxonomy" id="1448309"/>
    <lineage>
        <taxon>Eukaryota</taxon>
        <taxon>Fungi</taxon>
        <taxon>Dikarya</taxon>
        <taxon>Basidiomycota</taxon>
        <taxon>Agaricomycotina</taxon>
        <taxon>Agaricomycetes</taxon>
        <taxon>Cantharellales</taxon>
        <taxon>Hydnaceae</taxon>
        <taxon>Hydnum</taxon>
    </lineage>
</organism>
<feature type="compositionally biased region" description="Pro residues" evidence="1">
    <location>
        <begin position="81"/>
        <end position="94"/>
    </location>
</feature>
<gene>
    <name evidence="2" type="ORF">BS47DRAFT_397773</name>
</gene>
<evidence type="ECO:0000313" key="3">
    <source>
        <dbReference type="Proteomes" id="UP000886523"/>
    </source>
</evidence>
<name>A0A9P6BDB3_9AGAM</name>
<accession>A0A9P6BDB3</accession>
<dbReference type="EMBL" id="MU128910">
    <property type="protein sequence ID" value="KAF9520696.1"/>
    <property type="molecule type" value="Genomic_DNA"/>
</dbReference>
<dbReference type="AlphaFoldDB" id="A0A9P6BDB3"/>
<evidence type="ECO:0000313" key="2">
    <source>
        <dbReference type="EMBL" id="KAF9520696.1"/>
    </source>
</evidence>
<evidence type="ECO:0000256" key="1">
    <source>
        <dbReference type="SAM" id="MobiDB-lite"/>
    </source>
</evidence>
<protein>
    <submittedName>
        <fullName evidence="2">Uncharacterized protein</fullName>
    </submittedName>
</protein>